<accession>A0ACB0YZE7</accession>
<dbReference type="EMBL" id="CAVMJV010000021">
    <property type="protein sequence ID" value="CAK5070585.1"/>
    <property type="molecule type" value="Genomic_DNA"/>
</dbReference>
<evidence type="ECO:0000313" key="2">
    <source>
        <dbReference type="Proteomes" id="UP001497535"/>
    </source>
</evidence>
<proteinExistence type="predicted"/>
<reference evidence="1" key="1">
    <citation type="submission" date="2023-11" db="EMBL/GenBank/DDBJ databases">
        <authorList>
            <person name="Poullet M."/>
        </authorList>
    </citation>
    <scope>NUCLEOTIDE SEQUENCE</scope>
    <source>
        <strain evidence="1">E1834</strain>
    </source>
</reference>
<dbReference type="Proteomes" id="UP001497535">
    <property type="component" value="Unassembled WGS sequence"/>
</dbReference>
<comment type="caution">
    <text evidence="1">The sequence shown here is derived from an EMBL/GenBank/DDBJ whole genome shotgun (WGS) entry which is preliminary data.</text>
</comment>
<organism evidence="1 2">
    <name type="scientific">Meloidogyne enterolobii</name>
    <name type="common">Root-knot nematode worm</name>
    <name type="synonym">Meloidogyne mayaguensis</name>
    <dbReference type="NCBI Taxonomy" id="390850"/>
    <lineage>
        <taxon>Eukaryota</taxon>
        <taxon>Metazoa</taxon>
        <taxon>Ecdysozoa</taxon>
        <taxon>Nematoda</taxon>
        <taxon>Chromadorea</taxon>
        <taxon>Rhabditida</taxon>
        <taxon>Tylenchina</taxon>
        <taxon>Tylenchomorpha</taxon>
        <taxon>Tylenchoidea</taxon>
        <taxon>Meloidogynidae</taxon>
        <taxon>Meloidogyninae</taxon>
        <taxon>Meloidogyne</taxon>
    </lineage>
</organism>
<sequence length="62" mass="6959">MGDVCIRTIIQRAQTEAHPTVPLSNPMMGLFSFWRIKQAFEVIMGVVKDIVGLLVAPNLNYQ</sequence>
<gene>
    <name evidence="1" type="ORF">MENTE1834_LOCUS18682</name>
</gene>
<name>A0ACB0YZE7_MELEN</name>
<protein>
    <submittedName>
        <fullName evidence="1">Uncharacterized protein</fullName>
    </submittedName>
</protein>
<evidence type="ECO:0000313" key="1">
    <source>
        <dbReference type="EMBL" id="CAK5070585.1"/>
    </source>
</evidence>
<keyword evidence="2" id="KW-1185">Reference proteome</keyword>